<dbReference type="NCBIfam" id="NF004126">
    <property type="entry name" value="PRK05614.1"/>
    <property type="match status" value="1"/>
</dbReference>
<dbReference type="InterPro" id="IPR016143">
    <property type="entry name" value="Citrate_synth-like_sm_a-sub"/>
</dbReference>
<dbReference type="PROSITE" id="PS00480">
    <property type="entry name" value="CITRATE_SYNTHASE"/>
    <property type="match status" value="1"/>
</dbReference>
<feature type="active site" evidence="6">
    <location>
        <position position="390"/>
    </location>
</feature>
<dbReference type="PRINTS" id="PR00143">
    <property type="entry name" value="CITRTSNTHASE"/>
</dbReference>
<dbReference type="InterPro" id="IPR019810">
    <property type="entry name" value="Citrate_synthase_AS"/>
</dbReference>
<comment type="pathway">
    <text evidence="1">Carbohydrate metabolism; tricarboxylic acid cycle; isocitrate from oxaloacetate: step 1/2.</text>
</comment>
<evidence type="ECO:0000256" key="1">
    <source>
        <dbReference type="ARBA" id="ARBA00004751"/>
    </source>
</evidence>
<dbReference type="PIRSF" id="PIRSF001369">
    <property type="entry name" value="Citrate_synth"/>
    <property type="match status" value="1"/>
</dbReference>
<comment type="similarity">
    <text evidence="2 5 7">Belongs to the citrate synthase family.</text>
</comment>
<keyword evidence="4 5" id="KW-0808">Transferase</keyword>
<evidence type="ECO:0000256" key="2">
    <source>
        <dbReference type="ARBA" id="ARBA00010566"/>
    </source>
</evidence>
<dbReference type="InterPro" id="IPR010953">
    <property type="entry name" value="Citrate_synthase_typ-I"/>
</dbReference>
<dbReference type="GO" id="GO:0005737">
    <property type="term" value="C:cytoplasm"/>
    <property type="evidence" value="ECO:0007669"/>
    <property type="project" value="InterPro"/>
</dbReference>
<dbReference type="PANTHER" id="PTHR42871:SF1">
    <property type="entry name" value="CITRATE SYNTHASE"/>
    <property type="match status" value="1"/>
</dbReference>
<proteinExistence type="inferred from homology"/>
<reference evidence="8" key="1">
    <citation type="submission" date="2021-01" db="EMBL/GenBank/DDBJ databases">
        <authorList>
            <person name="Corre E."/>
            <person name="Pelletier E."/>
            <person name="Niang G."/>
            <person name="Scheremetjew M."/>
            <person name="Finn R."/>
            <person name="Kale V."/>
            <person name="Holt S."/>
            <person name="Cochrane G."/>
            <person name="Meng A."/>
            <person name="Brown T."/>
            <person name="Cohen L."/>
        </authorList>
    </citation>
    <scope>NUCLEOTIDE SEQUENCE</scope>
    <source>
        <strain evidence="8">CCCM811</strain>
    </source>
</reference>
<dbReference type="EMBL" id="HBIV01012466">
    <property type="protein sequence ID" value="CAE0657658.1"/>
    <property type="molecule type" value="Transcribed_RNA"/>
</dbReference>
<dbReference type="AlphaFoldDB" id="A0A6U3E007"/>
<dbReference type="InterPro" id="IPR036969">
    <property type="entry name" value="Citrate_synthase_sf"/>
</dbReference>
<dbReference type="Gene3D" id="1.10.580.10">
    <property type="entry name" value="Citrate Synthase, domain 1"/>
    <property type="match status" value="1"/>
</dbReference>
<gene>
    <name evidence="8" type="ORF">LGLO00237_LOCUS9226</name>
</gene>
<dbReference type="SUPFAM" id="SSF48256">
    <property type="entry name" value="Citrate synthase"/>
    <property type="match status" value="1"/>
</dbReference>
<dbReference type="InterPro" id="IPR016142">
    <property type="entry name" value="Citrate_synth-like_lrg_a-sub"/>
</dbReference>
<evidence type="ECO:0000256" key="4">
    <source>
        <dbReference type="ARBA" id="ARBA00022679"/>
    </source>
</evidence>
<evidence type="ECO:0000256" key="5">
    <source>
        <dbReference type="PIRNR" id="PIRNR001369"/>
    </source>
</evidence>
<sequence>MAAYNRLSKITSQLHPDSKGVKKVDAAGRSSLTITDNRTGKQLEVAVKNGVIKAKELWKLGLRSYDPGYKNTAACTSRITYIDGAKGLLAYRGIPIEQLAEKSTFLEVSYLLMYGYLPSAKQLDSWTTSIMRHTYIPEGLKTMMKSFRHDAHPMGMVISTVSAMSTFYPEANPAFAGQKVYADKKLRNQQIHRMLGAMTSIAAYAQRHRTGRPYANPSSTKMGYTENFLYMLDKLDNNNYKPHPKLARALDVLFILHADHEQNCSASGMRHLTSSGVDVFTSVSGAASALYGPRHGGANEAVLRMLAKIGDKKNIPQFIANVKAKKERLMGFGHRVYKNYDPRARIVRKIADEVFQILGYEPLIEIAMELEKIALSDKFFVDRKLYPNVDFYSGLIYKAMGFPPDFFTVLFTIPRTAGWLAHWNEFLDDPENVIVRPRQVYLGPSGVNYADVHSRQGTPASEIDGVVTAQSRRRYAPGQP</sequence>
<dbReference type="PANTHER" id="PTHR42871">
    <property type="entry name" value="CITRATE SYNTHASE"/>
    <property type="match status" value="1"/>
</dbReference>
<dbReference type="Gene3D" id="1.10.230.10">
    <property type="entry name" value="Cytochrome P450-Terp, domain 2"/>
    <property type="match status" value="1"/>
</dbReference>
<evidence type="ECO:0000256" key="7">
    <source>
        <dbReference type="RuleBase" id="RU000441"/>
    </source>
</evidence>
<dbReference type="GO" id="GO:0006099">
    <property type="term" value="P:tricarboxylic acid cycle"/>
    <property type="evidence" value="ECO:0007669"/>
    <property type="project" value="UniProtKB-UniPathway"/>
</dbReference>
<protein>
    <recommendedName>
        <fullName evidence="5 7">Citrate synthase</fullName>
    </recommendedName>
</protein>
<evidence type="ECO:0000256" key="3">
    <source>
        <dbReference type="ARBA" id="ARBA00022532"/>
    </source>
</evidence>
<dbReference type="FunFam" id="1.10.230.10:FF:000002">
    <property type="entry name" value="Citrate synthase"/>
    <property type="match status" value="1"/>
</dbReference>
<feature type="active site" evidence="6">
    <location>
        <position position="334"/>
    </location>
</feature>
<dbReference type="GO" id="GO:0032787">
    <property type="term" value="P:monocarboxylic acid metabolic process"/>
    <property type="evidence" value="ECO:0007669"/>
    <property type="project" value="UniProtKB-ARBA"/>
</dbReference>
<dbReference type="GO" id="GO:0046912">
    <property type="term" value="F:acyltransferase activity, acyl groups converted into alkyl on transfer"/>
    <property type="evidence" value="ECO:0007669"/>
    <property type="project" value="InterPro"/>
</dbReference>
<dbReference type="InterPro" id="IPR002020">
    <property type="entry name" value="Citrate_synthase"/>
</dbReference>
<evidence type="ECO:0000313" key="8">
    <source>
        <dbReference type="EMBL" id="CAE0657658.1"/>
    </source>
</evidence>
<dbReference type="UniPathway" id="UPA00223">
    <property type="reaction ID" value="UER00717"/>
</dbReference>
<accession>A0A6U3E007</accession>
<dbReference type="InterPro" id="IPR024176">
    <property type="entry name" value="Citrate_synthase_bac-typ"/>
</dbReference>
<name>A0A6U3E007_9EUKA</name>
<keyword evidence="3" id="KW-0816">Tricarboxylic acid cycle</keyword>
<dbReference type="Pfam" id="PF00285">
    <property type="entry name" value="Citrate_synt"/>
    <property type="match status" value="1"/>
</dbReference>
<dbReference type="NCBIfam" id="TIGR01798">
    <property type="entry name" value="cit_synth_I"/>
    <property type="match status" value="1"/>
</dbReference>
<evidence type="ECO:0000256" key="6">
    <source>
        <dbReference type="PIRSR" id="PIRSR001369-1"/>
    </source>
</evidence>
<dbReference type="FunFam" id="1.10.580.10:FF:000005">
    <property type="entry name" value="Citrate synthase"/>
    <property type="match status" value="1"/>
</dbReference>
<organism evidence="8">
    <name type="scientific">Lotharella globosa</name>
    <dbReference type="NCBI Taxonomy" id="91324"/>
    <lineage>
        <taxon>Eukaryota</taxon>
        <taxon>Sar</taxon>
        <taxon>Rhizaria</taxon>
        <taxon>Cercozoa</taxon>
        <taxon>Chlorarachniophyceae</taxon>
        <taxon>Lotharella</taxon>
    </lineage>
</organism>